<evidence type="ECO:0000313" key="2">
    <source>
        <dbReference type="Proteomes" id="UP001202248"/>
    </source>
</evidence>
<dbReference type="RefSeq" id="WP_240831219.1">
    <property type="nucleotide sequence ID" value="NZ_JAKWBL010000003.1"/>
</dbReference>
<accession>A0ABS9SLY3</accession>
<sequence length="100" mass="11165">MTKEKVLVALKKVHYAGNEKDIVTAGIVQDLSIEKYYISFSLIVDTNDADIRLKLKSESIKAIKENVNKDAIIKVAFQNKPVAETAYEQEQKAPLSGVKK</sequence>
<proteinExistence type="predicted"/>
<evidence type="ECO:0000313" key="1">
    <source>
        <dbReference type="EMBL" id="MCH5599379.1"/>
    </source>
</evidence>
<reference evidence="1 2" key="1">
    <citation type="submission" date="2022-02" db="EMBL/GenBank/DDBJ databases">
        <authorList>
            <person name="Min J."/>
        </authorList>
    </citation>
    <scope>NUCLEOTIDE SEQUENCE [LARGE SCALE GENOMIC DNA]</scope>
    <source>
        <strain evidence="1 2">GR10-1</strain>
    </source>
</reference>
<protein>
    <submittedName>
        <fullName evidence="1">Uncharacterized protein</fullName>
    </submittedName>
</protein>
<dbReference type="SUPFAM" id="SSF117916">
    <property type="entry name" value="Fe-S cluster assembly (FSCA) domain-like"/>
    <property type="match status" value="1"/>
</dbReference>
<dbReference type="InterPro" id="IPR034904">
    <property type="entry name" value="FSCA_dom_sf"/>
</dbReference>
<comment type="caution">
    <text evidence="1">The sequence shown here is derived from an EMBL/GenBank/DDBJ whole genome shotgun (WGS) entry which is preliminary data.</text>
</comment>
<organism evidence="1 2">
    <name type="scientific">Niabella ginsengisoli</name>
    <dbReference type="NCBI Taxonomy" id="522298"/>
    <lineage>
        <taxon>Bacteria</taxon>
        <taxon>Pseudomonadati</taxon>
        <taxon>Bacteroidota</taxon>
        <taxon>Chitinophagia</taxon>
        <taxon>Chitinophagales</taxon>
        <taxon>Chitinophagaceae</taxon>
        <taxon>Niabella</taxon>
    </lineage>
</organism>
<keyword evidence="2" id="KW-1185">Reference proteome</keyword>
<dbReference type="Proteomes" id="UP001202248">
    <property type="component" value="Unassembled WGS sequence"/>
</dbReference>
<name>A0ABS9SLY3_9BACT</name>
<dbReference type="EMBL" id="JAKWBL010000003">
    <property type="protein sequence ID" value="MCH5599379.1"/>
    <property type="molecule type" value="Genomic_DNA"/>
</dbReference>
<gene>
    <name evidence="1" type="ORF">MKP09_16395</name>
</gene>